<feature type="transmembrane region" description="Helical" evidence="1">
    <location>
        <begin position="20"/>
        <end position="39"/>
    </location>
</feature>
<name>A0A2P2R3P2_RHIMU</name>
<dbReference type="AlphaFoldDB" id="A0A2P2R3P2"/>
<keyword evidence="1" id="KW-1133">Transmembrane helix</keyword>
<protein>
    <submittedName>
        <fullName evidence="2">Uncharacterized protein</fullName>
    </submittedName>
</protein>
<keyword evidence="1" id="KW-0812">Transmembrane</keyword>
<organism evidence="2">
    <name type="scientific">Rhizophora mucronata</name>
    <name type="common">Asiatic mangrove</name>
    <dbReference type="NCBI Taxonomy" id="61149"/>
    <lineage>
        <taxon>Eukaryota</taxon>
        <taxon>Viridiplantae</taxon>
        <taxon>Streptophyta</taxon>
        <taxon>Embryophyta</taxon>
        <taxon>Tracheophyta</taxon>
        <taxon>Spermatophyta</taxon>
        <taxon>Magnoliopsida</taxon>
        <taxon>eudicotyledons</taxon>
        <taxon>Gunneridae</taxon>
        <taxon>Pentapetalae</taxon>
        <taxon>rosids</taxon>
        <taxon>fabids</taxon>
        <taxon>Malpighiales</taxon>
        <taxon>Rhizophoraceae</taxon>
        <taxon>Rhizophora</taxon>
    </lineage>
</organism>
<keyword evidence="1" id="KW-0472">Membrane</keyword>
<reference evidence="2" key="1">
    <citation type="submission" date="2018-02" db="EMBL/GenBank/DDBJ databases">
        <title>Rhizophora mucronata_Transcriptome.</title>
        <authorList>
            <person name="Meera S.P."/>
            <person name="Sreeshan A."/>
            <person name="Augustine A."/>
        </authorList>
    </citation>
    <scope>NUCLEOTIDE SEQUENCE</scope>
    <source>
        <tissue evidence="2">Leaf</tissue>
    </source>
</reference>
<evidence type="ECO:0000313" key="2">
    <source>
        <dbReference type="EMBL" id="MBX73876.1"/>
    </source>
</evidence>
<dbReference type="EMBL" id="GGEC01093392">
    <property type="protein sequence ID" value="MBX73876.1"/>
    <property type="molecule type" value="Transcribed_RNA"/>
</dbReference>
<sequence length="42" mass="4914">MLTIFFSINSIFVTCNTKGTIGSLIQTICFFYLFHRFIIKSF</sequence>
<accession>A0A2P2R3P2</accession>
<evidence type="ECO:0000256" key="1">
    <source>
        <dbReference type="SAM" id="Phobius"/>
    </source>
</evidence>
<proteinExistence type="predicted"/>